<feature type="compositionally biased region" description="Basic and acidic residues" evidence="2">
    <location>
        <begin position="424"/>
        <end position="439"/>
    </location>
</feature>
<name>A0A8J4B266_9CHLO</name>
<feature type="compositionally biased region" description="Low complexity" evidence="2">
    <location>
        <begin position="545"/>
        <end position="571"/>
    </location>
</feature>
<gene>
    <name evidence="3" type="ORF">Vafri_6211</name>
</gene>
<feature type="region of interest" description="Disordered" evidence="2">
    <location>
        <begin position="797"/>
        <end position="879"/>
    </location>
</feature>
<feature type="region of interest" description="Disordered" evidence="2">
    <location>
        <begin position="1183"/>
        <end position="1205"/>
    </location>
</feature>
<feature type="region of interest" description="Disordered" evidence="2">
    <location>
        <begin position="1360"/>
        <end position="1384"/>
    </location>
</feature>
<feature type="compositionally biased region" description="Low complexity" evidence="2">
    <location>
        <begin position="840"/>
        <end position="859"/>
    </location>
</feature>
<feature type="compositionally biased region" description="Polar residues" evidence="2">
    <location>
        <begin position="1183"/>
        <end position="1204"/>
    </location>
</feature>
<dbReference type="Proteomes" id="UP000747399">
    <property type="component" value="Unassembled WGS sequence"/>
</dbReference>
<feature type="compositionally biased region" description="Gly residues" evidence="2">
    <location>
        <begin position="329"/>
        <end position="339"/>
    </location>
</feature>
<feature type="region of interest" description="Disordered" evidence="2">
    <location>
        <begin position="638"/>
        <end position="693"/>
    </location>
</feature>
<feature type="compositionally biased region" description="Basic and acidic residues" evidence="2">
    <location>
        <begin position="375"/>
        <end position="393"/>
    </location>
</feature>
<feature type="compositionally biased region" description="Acidic residues" evidence="2">
    <location>
        <begin position="1360"/>
        <end position="1374"/>
    </location>
</feature>
<feature type="region of interest" description="Disordered" evidence="2">
    <location>
        <begin position="1257"/>
        <end position="1308"/>
    </location>
</feature>
<comment type="caution">
    <text evidence="3">The sequence shown here is derived from an EMBL/GenBank/DDBJ whole genome shotgun (WGS) entry which is preliminary data.</text>
</comment>
<feature type="compositionally biased region" description="Gly residues" evidence="2">
    <location>
        <begin position="279"/>
        <end position="291"/>
    </location>
</feature>
<reference evidence="3" key="1">
    <citation type="journal article" date="2021" name="Proc. Natl. Acad. Sci. U.S.A.">
        <title>Three genomes in the algal genus Volvox reveal the fate of a haploid sex-determining region after a transition to homothallism.</title>
        <authorList>
            <person name="Yamamoto K."/>
            <person name="Hamaji T."/>
            <person name="Kawai-Toyooka H."/>
            <person name="Matsuzaki R."/>
            <person name="Takahashi F."/>
            <person name="Nishimura Y."/>
            <person name="Kawachi M."/>
            <person name="Noguchi H."/>
            <person name="Minakuchi Y."/>
            <person name="Umen J.G."/>
            <person name="Toyoda A."/>
            <person name="Nozaki H."/>
        </authorList>
    </citation>
    <scope>NUCLEOTIDE SEQUENCE</scope>
    <source>
        <strain evidence="3">NIES-3780</strain>
    </source>
</reference>
<evidence type="ECO:0000256" key="2">
    <source>
        <dbReference type="SAM" id="MobiDB-lite"/>
    </source>
</evidence>
<sequence length="1384" mass="139240">MEDSREAYRRGLGHGRLHSYEGPASPRDQFYGGPLRENREVFRRPSYGFTSPLGRAGNFNGPNGPVSPDRERSRGYSPERRPYSPDHDRRAYSPERPDRDRPARYQMQERTNGYRPRDEGFRRETYVYRGEDSRPPERPRDPSPDHHHSHYHGGRERADMDPHTRRASREGTPLDSWGMERGSKLPLMPSMPSHGHGSSRGGGHRGTSNSSGSMRGVGSDYPDNGFLNGDLEAGEVAPGPGPRSDLTRPSPDQHHSHHHSSHHHSSYHSHHNHHHGLAAGSGPGPGPGSGSHHGHHGPHRSSSSALLSARGGGSSGGWESKSGHLVAGQGFGPGSGQGGAQPQPQLRDGGRDAPRNSSRDNLDGRSGEVVAVRDAGARDPRDAGAREPREGKAGHRSSSHSNGILQQLPPTREGVSGRDGSLSARDRERDQERDRDRDMGGPTGSSSYAARSSSQGLPGPSPGQSPRLTGSDLVAGQGHGVSASGEVQQAPTKTSNVGREGASDEPLPQSSQPQQRWSTAGTLVVGQQQSQPLQQQTEADRHLSAGGAAVPSAGAGGLTSASAMAGAGTGADGTVATAAAAPMDVEPGLSNAAVESDQRCSTGEPTGLVVLDRKFSSSSSLGQMPALDAAGSAARISAAGARSLGPDGASLLSSEAGPPTTTAEASDAQYADRCPDPNRISPPSQAPGSASLAIAAVDGAEAGATGMPASMPSPAPVVVASKGAPLPSPAPVSTDSRPSSTAGAGSDATATATAANGIHAVASVNSLSVDADMADEAFVDACTADIVAEPSDLPFGANTQAARAPSLQPPAIPAVSQPAGQQPSGLASLTQQPASPPSPSATASAQRPKQPSSQQHQQQGSTDAQTSAPSACPAPGTSANDARVGVVAAAMSGAGGEDPTALVSPSGVQTEQAPPAYTGSIPDPTGTATGAAATAAPPTGGSAATADDGMLPEKRSSLSIRRFGFGRARRSMPVKLIGEAAPEDGELPGVASLERTPSGTARSQMLNGETGEAEAAALGGASGGVTAAGPSTVRESSYAAFPPSLAVHDPAGAPPTAAAAAIVAASSTPIVGPATTPGGGLLPTPGATAALTPGGMYYPHGGYTPQYGAAPPYLVTSPGAGAAVVLGVTAATTPMGPGAAVTTPMATRSTSSVPTGSGAAGPSAAAAGGCVPMEVDSHISASQDVLQRSQQQPGADATGSSRNPAETVAGLSLRIEHLETEITDLERQLAALASESRQTQVEAAELAAEVGALDEQLLEDSSSDDSGSEEDDGGAPGEMETGPLAAAEGKDEAAGVDRSGGSESSASGQTLVVLSAAPAPVLLSMVPEVTMAAATAATATDAGRQAQVDGDCVAEMEVDPDDGAAEMADEDGEDGAIASKLQDA</sequence>
<organism evidence="3 4">
    <name type="scientific">Volvox africanus</name>
    <dbReference type="NCBI Taxonomy" id="51714"/>
    <lineage>
        <taxon>Eukaryota</taxon>
        <taxon>Viridiplantae</taxon>
        <taxon>Chlorophyta</taxon>
        <taxon>core chlorophytes</taxon>
        <taxon>Chlorophyceae</taxon>
        <taxon>CS clade</taxon>
        <taxon>Chlamydomonadales</taxon>
        <taxon>Volvocaceae</taxon>
        <taxon>Volvox</taxon>
    </lineage>
</organism>
<feature type="compositionally biased region" description="Low complexity" evidence="2">
    <location>
        <begin position="300"/>
        <end position="309"/>
    </location>
</feature>
<proteinExistence type="predicted"/>
<keyword evidence="1" id="KW-0175">Coiled coil</keyword>
<feature type="region of interest" description="Disordered" evidence="2">
    <location>
        <begin position="1"/>
        <end position="571"/>
    </location>
</feature>
<feature type="coiled-coil region" evidence="1">
    <location>
        <begin position="1208"/>
        <end position="1249"/>
    </location>
</feature>
<feature type="compositionally biased region" description="Low complexity" evidence="2">
    <location>
        <begin position="924"/>
        <end position="946"/>
    </location>
</feature>
<feature type="compositionally biased region" description="Low complexity" evidence="2">
    <location>
        <begin position="739"/>
        <end position="748"/>
    </location>
</feature>
<feature type="compositionally biased region" description="Polar residues" evidence="2">
    <location>
        <begin position="485"/>
        <end position="497"/>
    </location>
</feature>
<accession>A0A8J4B266</accession>
<feature type="compositionally biased region" description="Basic and acidic residues" evidence="2">
    <location>
        <begin position="68"/>
        <end position="103"/>
    </location>
</feature>
<protein>
    <submittedName>
        <fullName evidence="3">Uncharacterized protein</fullName>
    </submittedName>
</protein>
<feature type="compositionally biased region" description="Basic residues" evidence="2">
    <location>
        <begin position="255"/>
        <end position="276"/>
    </location>
</feature>
<feature type="compositionally biased region" description="Acidic residues" evidence="2">
    <location>
        <begin position="1257"/>
        <end position="1273"/>
    </location>
</feature>
<feature type="compositionally biased region" description="Low complexity" evidence="2">
    <location>
        <begin position="527"/>
        <end position="536"/>
    </location>
</feature>
<feature type="compositionally biased region" description="Polar residues" evidence="2">
    <location>
        <begin position="399"/>
        <end position="409"/>
    </location>
</feature>
<evidence type="ECO:0000256" key="1">
    <source>
        <dbReference type="SAM" id="Coils"/>
    </source>
</evidence>
<feature type="compositionally biased region" description="Polar residues" evidence="2">
    <location>
        <begin position="860"/>
        <end position="869"/>
    </location>
</feature>
<feature type="compositionally biased region" description="Basic and acidic residues" evidence="2">
    <location>
        <begin position="153"/>
        <end position="169"/>
    </location>
</feature>
<feature type="compositionally biased region" description="Basic and acidic residues" evidence="2">
    <location>
        <begin position="348"/>
        <end position="366"/>
    </location>
</feature>
<feature type="compositionally biased region" description="Polar residues" evidence="2">
    <location>
        <begin position="508"/>
        <end position="521"/>
    </location>
</feature>
<keyword evidence="4" id="KW-1185">Reference proteome</keyword>
<evidence type="ECO:0000313" key="4">
    <source>
        <dbReference type="Proteomes" id="UP000747399"/>
    </source>
</evidence>
<evidence type="ECO:0000313" key="3">
    <source>
        <dbReference type="EMBL" id="GIL49902.1"/>
    </source>
</evidence>
<feature type="region of interest" description="Disordered" evidence="2">
    <location>
        <begin position="1136"/>
        <end position="1166"/>
    </location>
</feature>
<feature type="non-terminal residue" evidence="3">
    <location>
        <position position="1"/>
    </location>
</feature>
<feature type="region of interest" description="Disordered" evidence="2">
    <location>
        <begin position="720"/>
        <end position="748"/>
    </location>
</feature>
<feature type="region of interest" description="Disordered" evidence="2">
    <location>
        <begin position="893"/>
        <end position="953"/>
    </location>
</feature>
<dbReference type="EMBL" id="BNCO01000008">
    <property type="protein sequence ID" value="GIL49902.1"/>
    <property type="molecule type" value="Genomic_DNA"/>
</dbReference>
<feature type="compositionally biased region" description="Basic and acidic residues" evidence="2">
    <location>
        <begin position="115"/>
        <end position="146"/>
    </location>
</feature>
<feature type="compositionally biased region" description="Low complexity" evidence="2">
    <location>
        <begin position="445"/>
        <end position="468"/>
    </location>
</feature>